<protein>
    <recommendedName>
        <fullName evidence="6">VPS35 endosomal protein-sorting factor-like</fullName>
    </recommendedName>
</protein>
<evidence type="ECO:0000256" key="4">
    <source>
        <dbReference type="ARBA" id="ARBA00022753"/>
    </source>
</evidence>
<organism evidence="7 8">
    <name type="scientific">Eptatretus burgeri</name>
    <name type="common">Inshore hagfish</name>
    <dbReference type="NCBI Taxonomy" id="7764"/>
    <lineage>
        <taxon>Eukaryota</taxon>
        <taxon>Metazoa</taxon>
        <taxon>Chordata</taxon>
        <taxon>Craniata</taxon>
        <taxon>Vertebrata</taxon>
        <taxon>Cyclostomata</taxon>
        <taxon>Myxini</taxon>
        <taxon>Myxiniformes</taxon>
        <taxon>Myxinidae</taxon>
        <taxon>Eptatretinae</taxon>
        <taxon>Eptatretus</taxon>
    </lineage>
</organism>
<reference evidence="7" key="2">
    <citation type="submission" date="2025-09" db="UniProtKB">
        <authorList>
            <consortium name="Ensembl"/>
        </authorList>
    </citation>
    <scope>IDENTIFICATION</scope>
</reference>
<evidence type="ECO:0000313" key="7">
    <source>
        <dbReference type="Ensembl" id="ENSEBUP00000011415.1"/>
    </source>
</evidence>
<keyword evidence="5" id="KW-0653">Protein transport</keyword>
<dbReference type="GO" id="GO:0032456">
    <property type="term" value="P:endocytic recycling"/>
    <property type="evidence" value="ECO:0007669"/>
    <property type="project" value="InterPro"/>
</dbReference>
<dbReference type="GO" id="GO:0015031">
    <property type="term" value="P:protein transport"/>
    <property type="evidence" value="ECO:0007669"/>
    <property type="project" value="UniProtKB-KW"/>
</dbReference>
<dbReference type="Ensembl" id="ENSEBUT00000011984.1">
    <property type="protein sequence ID" value="ENSEBUP00000011415.1"/>
    <property type="gene ID" value="ENSEBUG00000007310.1"/>
</dbReference>
<dbReference type="GeneTree" id="ENSGT00390000011343"/>
<dbReference type="InterPro" id="IPR029705">
    <property type="entry name" value="VPS35L"/>
</dbReference>
<accession>A0A8C4Q800</accession>
<comment type="similarity">
    <text evidence="2">Belongs to the VPS35L family.</text>
</comment>
<dbReference type="PANTHER" id="PTHR13673">
    <property type="entry name" value="ESOPHAGEAL CANCER ASSOCIATED PROTEIN"/>
    <property type="match status" value="1"/>
</dbReference>
<sequence>GNVMSEKMRSRLEELDDLEEGSHRELLSLTQQEYAGRIKEQDQALREAWATDQKVKALKIVIQCSKLLSDMSVIQFYPSKFVLVTDNLDTFGTNYLPSELTCFILITSLYPVSPNDVPDSAKETCLNWFHKIASIRELVPRLYPSILRCSKLISADGFAEALPRLANIARGIGDPLVAVYARAYLCRVGVEGAPHLRELLTQNFFDFLLTMKQLHVDSVQNLLALQGLDMSTYLTLYSPAIDWILQCVAYRTSEHVLLEVMDRCRKLGNNALLLNSILCAFQSPFIAARTMAFISMIKECDDNGFPMHLLYRSLGQSLAVADPPEGERLQVLNDAWKVVTRLQSTQDYISCAEVWTEYACRCFTDKFLPFLDMFQKESVKVDVCKSIVEGFILWQQQQQTRDPVIINAMMFVCKAMHDSISALTLEDEKRSISFLICGFIQRISFGRDFEQQLSFYVESRATFSNLEPVLIHLVQSVNRLSMDTHRVMNGNHSRKTAAFVRACAAYSFITIPSLTASFPRLNLYLLSGQVALMNQCLAQADAFFKAAIALVAEIPRSVVVDGKARPSEGYLLEYVRNLLSALLVVPDHPEQGVLCLTRGLLTALQQSQWDEGSDGRVLAYISVLHLLCAATQESYLYTVDKVDSNDQLYGGDPKFIQEVNRLCETIVGLILDHLKVLGKEEQTLKRQASVALALFSTLIYCADLQNNRLRQLAVNLWGLARKHGFAEPKITVPIMKYIKGQAERRPELGDLAQRLAASCQP</sequence>
<evidence type="ECO:0000313" key="8">
    <source>
        <dbReference type="Proteomes" id="UP000694388"/>
    </source>
</evidence>
<reference evidence="7" key="1">
    <citation type="submission" date="2025-08" db="UniProtKB">
        <authorList>
            <consortium name="Ensembl"/>
        </authorList>
    </citation>
    <scope>IDENTIFICATION</scope>
</reference>
<evidence type="ECO:0000256" key="3">
    <source>
        <dbReference type="ARBA" id="ARBA00022448"/>
    </source>
</evidence>
<dbReference type="GO" id="GO:0005768">
    <property type="term" value="C:endosome"/>
    <property type="evidence" value="ECO:0007669"/>
    <property type="project" value="UniProtKB-SubCell"/>
</dbReference>
<name>A0A8C4Q800_EPTBU</name>
<dbReference type="OMA" id="RVEVCKN"/>
<comment type="subcellular location">
    <subcellularLocation>
        <location evidence="1">Endosome</location>
    </subcellularLocation>
</comment>
<dbReference type="PANTHER" id="PTHR13673:SF0">
    <property type="entry name" value="VPS35 ENDOSOMAL PROTEIN-SORTING FACTOR-LIKE"/>
    <property type="match status" value="1"/>
</dbReference>
<keyword evidence="4" id="KW-0967">Endosome</keyword>
<evidence type="ECO:0000256" key="5">
    <source>
        <dbReference type="ARBA" id="ARBA00022927"/>
    </source>
</evidence>
<evidence type="ECO:0000256" key="1">
    <source>
        <dbReference type="ARBA" id="ARBA00004177"/>
    </source>
</evidence>
<dbReference type="Proteomes" id="UP000694388">
    <property type="component" value="Unplaced"/>
</dbReference>
<evidence type="ECO:0000256" key="6">
    <source>
        <dbReference type="ARBA" id="ARBA00023838"/>
    </source>
</evidence>
<proteinExistence type="inferred from homology"/>
<keyword evidence="3" id="KW-0813">Transport</keyword>
<keyword evidence="8" id="KW-1185">Reference proteome</keyword>
<evidence type="ECO:0000256" key="2">
    <source>
        <dbReference type="ARBA" id="ARBA00010704"/>
    </source>
</evidence>
<dbReference type="AlphaFoldDB" id="A0A8C4Q800"/>